<accession>A0A502KLT6</accession>
<dbReference type="InterPro" id="IPR052353">
    <property type="entry name" value="Benzoxazolinone_Detox_Enz"/>
</dbReference>
<gene>
    <name evidence="2" type="ORF">EPA86_17940</name>
</gene>
<dbReference type="InterPro" id="IPR011037">
    <property type="entry name" value="Pyrv_Knase-like_insert_dom_sf"/>
</dbReference>
<dbReference type="Proteomes" id="UP000315303">
    <property type="component" value="Unassembled WGS sequence"/>
</dbReference>
<dbReference type="AlphaFoldDB" id="A0A502KLT6"/>
<dbReference type="SUPFAM" id="SSF50800">
    <property type="entry name" value="PK beta-barrel domain-like"/>
    <property type="match status" value="1"/>
</dbReference>
<comment type="caution">
    <text evidence="2">The sequence shown here is derived from an EMBL/GenBank/DDBJ whole genome shotgun (WGS) entry which is preliminary data.</text>
</comment>
<evidence type="ECO:0000259" key="1">
    <source>
        <dbReference type="PROSITE" id="PS51340"/>
    </source>
</evidence>
<reference evidence="2 3" key="1">
    <citation type="submission" date="2019-01" db="EMBL/GenBank/DDBJ databases">
        <title>Litorilituus lipolytica sp. nov., isolated from intertidal sand of the Yellow Sea in China.</title>
        <authorList>
            <person name="Liu A."/>
        </authorList>
    </citation>
    <scope>NUCLEOTIDE SEQUENCE [LARGE SCALE GENOMIC DNA]</scope>
    <source>
        <strain evidence="2 3">RZ04</strain>
    </source>
</reference>
<keyword evidence="3" id="KW-1185">Reference proteome</keyword>
<evidence type="ECO:0000313" key="3">
    <source>
        <dbReference type="Proteomes" id="UP000315303"/>
    </source>
</evidence>
<evidence type="ECO:0000313" key="2">
    <source>
        <dbReference type="EMBL" id="TPH12224.1"/>
    </source>
</evidence>
<name>A0A502KLT6_9GAMM</name>
<sequence length="233" mass="26571">MNVSDKNVINCHVTLYRGTVGEFKGLTTAIKKSLVQNRVYLSLNGIDGDHCADTKHHGGFERALHQYPMEHYQYWQSQFPESKLLFKASAMGENISSAGMTEHNVYIGDQFQLGEAIIEVSQPRSPCFKLSRFLAVEGFAEKVQETNRCGWLYRVITPGYVDLNANLTLLRRAENSLSVYQVANIFFNDPTNKEALLQIAELSHLSQHWKDYVHKRLETGNIENWQARLTGVF</sequence>
<dbReference type="GO" id="GO:0030151">
    <property type="term" value="F:molybdenum ion binding"/>
    <property type="evidence" value="ECO:0007669"/>
    <property type="project" value="InterPro"/>
</dbReference>
<dbReference type="InterPro" id="IPR005302">
    <property type="entry name" value="MoCF_Sase_C"/>
</dbReference>
<dbReference type="PANTHER" id="PTHR30212">
    <property type="entry name" value="PROTEIN YIIM"/>
    <property type="match status" value="1"/>
</dbReference>
<dbReference type="Gene3D" id="2.40.33.20">
    <property type="entry name" value="PK beta-barrel domain-like"/>
    <property type="match status" value="1"/>
</dbReference>
<dbReference type="InterPro" id="IPR005163">
    <property type="entry name" value="Tri_helical_YiiM-like"/>
</dbReference>
<protein>
    <submittedName>
        <fullName evidence="2">MOSC domain-containing protein</fullName>
    </submittedName>
</protein>
<dbReference type="GO" id="GO:0003824">
    <property type="term" value="F:catalytic activity"/>
    <property type="evidence" value="ECO:0007669"/>
    <property type="project" value="InterPro"/>
</dbReference>
<proteinExistence type="predicted"/>
<organism evidence="2 3">
    <name type="scientific">Litorilituus lipolyticus</name>
    <dbReference type="NCBI Taxonomy" id="2491017"/>
    <lineage>
        <taxon>Bacteria</taxon>
        <taxon>Pseudomonadati</taxon>
        <taxon>Pseudomonadota</taxon>
        <taxon>Gammaproteobacteria</taxon>
        <taxon>Alteromonadales</taxon>
        <taxon>Colwelliaceae</taxon>
        <taxon>Litorilituus</taxon>
    </lineage>
</organism>
<dbReference type="GO" id="GO:0030170">
    <property type="term" value="F:pyridoxal phosphate binding"/>
    <property type="evidence" value="ECO:0007669"/>
    <property type="project" value="InterPro"/>
</dbReference>
<feature type="domain" description="MOSC" evidence="1">
    <location>
        <begin position="27"/>
        <end position="170"/>
    </location>
</feature>
<dbReference type="OrthoDB" id="9786134at2"/>
<dbReference type="Pfam" id="PF03475">
    <property type="entry name" value="YiiM_3-alpha"/>
    <property type="match status" value="1"/>
</dbReference>
<dbReference type="PANTHER" id="PTHR30212:SF2">
    <property type="entry name" value="PROTEIN YIIM"/>
    <property type="match status" value="1"/>
</dbReference>
<dbReference type="EMBL" id="SAWY01000041">
    <property type="protein sequence ID" value="TPH12224.1"/>
    <property type="molecule type" value="Genomic_DNA"/>
</dbReference>
<dbReference type="PROSITE" id="PS51340">
    <property type="entry name" value="MOSC"/>
    <property type="match status" value="1"/>
</dbReference>
<dbReference type="Pfam" id="PF03473">
    <property type="entry name" value="MOSC"/>
    <property type="match status" value="1"/>
</dbReference>